<accession>A0A8T2FCA8</accession>
<protein>
    <submittedName>
        <fullName evidence="2">Uncharacterized protein</fullName>
    </submittedName>
</protein>
<feature type="compositionally biased region" description="Basic and acidic residues" evidence="1">
    <location>
        <begin position="7"/>
        <end position="33"/>
    </location>
</feature>
<dbReference type="Proteomes" id="UP000694240">
    <property type="component" value="Chromosome 3"/>
</dbReference>
<organism evidence="2 3">
    <name type="scientific">Arabidopsis thaliana x Arabidopsis arenosa</name>
    <dbReference type="NCBI Taxonomy" id="1240361"/>
    <lineage>
        <taxon>Eukaryota</taxon>
        <taxon>Viridiplantae</taxon>
        <taxon>Streptophyta</taxon>
        <taxon>Embryophyta</taxon>
        <taxon>Tracheophyta</taxon>
        <taxon>Spermatophyta</taxon>
        <taxon>Magnoliopsida</taxon>
        <taxon>eudicotyledons</taxon>
        <taxon>Gunneridae</taxon>
        <taxon>Pentapetalae</taxon>
        <taxon>rosids</taxon>
        <taxon>malvids</taxon>
        <taxon>Brassicales</taxon>
        <taxon>Brassicaceae</taxon>
        <taxon>Camelineae</taxon>
        <taxon>Arabidopsis</taxon>
    </lineage>
</organism>
<evidence type="ECO:0000313" key="3">
    <source>
        <dbReference type="Proteomes" id="UP000694240"/>
    </source>
</evidence>
<evidence type="ECO:0000313" key="2">
    <source>
        <dbReference type="EMBL" id="KAG7629181.1"/>
    </source>
</evidence>
<sequence length="46" mass="5544">MWFHFQTRNEELSDVNSRENPMETRPHPLGIEDHIKAFSKSSLQRF</sequence>
<feature type="region of interest" description="Disordered" evidence="1">
    <location>
        <begin position="1"/>
        <end position="33"/>
    </location>
</feature>
<gene>
    <name evidence="2" type="ORF">ISN45_At03g053370</name>
</gene>
<comment type="caution">
    <text evidence="2">The sequence shown here is derived from an EMBL/GenBank/DDBJ whole genome shotgun (WGS) entry which is preliminary data.</text>
</comment>
<dbReference type="AlphaFoldDB" id="A0A8T2FCA8"/>
<reference evidence="2 3" key="1">
    <citation type="submission" date="2020-12" db="EMBL/GenBank/DDBJ databases">
        <title>Concerted genomic and epigenomic changes stabilize Arabidopsis allopolyploids.</title>
        <authorList>
            <person name="Chen Z."/>
        </authorList>
    </citation>
    <scope>NUCLEOTIDE SEQUENCE [LARGE SCALE GENOMIC DNA]</scope>
    <source>
        <strain evidence="2">Allo738</strain>
        <tissue evidence="2">Leaf</tissue>
    </source>
</reference>
<evidence type="ECO:0000256" key="1">
    <source>
        <dbReference type="SAM" id="MobiDB-lite"/>
    </source>
</evidence>
<proteinExistence type="predicted"/>
<keyword evidence="3" id="KW-1185">Reference proteome</keyword>
<dbReference type="EMBL" id="JAEFBK010000003">
    <property type="protein sequence ID" value="KAG7629181.1"/>
    <property type="molecule type" value="Genomic_DNA"/>
</dbReference>
<name>A0A8T2FCA8_9BRAS</name>